<dbReference type="AlphaFoldDB" id="A0A3A8IHS4"/>
<dbReference type="OrthoDB" id="9815120at2"/>
<evidence type="ECO:0000313" key="9">
    <source>
        <dbReference type="Proteomes" id="UP000563426"/>
    </source>
</evidence>
<dbReference type="PANTHER" id="PTHR32322:SF2">
    <property type="entry name" value="EAMA DOMAIN-CONTAINING PROTEIN"/>
    <property type="match status" value="1"/>
</dbReference>
<feature type="transmembrane region" description="Helical" evidence="6">
    <location>
        <begin position="179"/>
        <end position="197"/>
    </location>
</feature>
<evidence type="ECO:0000256" key="6">
    <source>
        <dbReference type="SAM" id="Phobius"/>
    </source>
</evidence>
<feature type="transmembrane region" description="Helical" evidence="6">
    <location>
        <begin position="239"/>
        <end position="259"/>
    </location>
</feature>
<dbReference type="InterPro" id="IPR050638">
    <property type="entry name" value="AA-Vitamin_Transporters"/>
</dbReference>
<comment type="caution">
    <text evidence="8">The sequence shown here is derived from an EMBL/GenBank/DDBJ whole genome shotgun (WGS) entry which is preliminary data.</text>
</comment>
<feature type="transmembrane region" description="Helical" evidence="6">
    <location>
        <begin position="98"/>
        <end position="116"/>
    </location>
</feature>
<feature type="transmembrane region" description="Helical" evidence="6">
    <location>
        <begin position="209"/>
        <end position="227"/>
    </location>
</feature>
<dbReference type="Proteomes" id="UP000563426">
    <property type="component" value="Unassembled WGS sequence"/>
</dbReference>
<evidence type="ECO:0000313" key="8">
    <source>
        <dbReference type="EMBL" id="NOK36292.1"/>
    </source>
</evidence>
<reference evidence="8 9" key="1">
    <citation type="submission" date="2020-05" db="EMBL/GenBank/DDBJ databases">
        <authorList>
            <person name="Whitworth D."/>
        </authorList>
    </citation>
    <scope>NUCLEOTIDE SEQUENCE [LARGE SCALE GENOMIC DNA]</scope>
    <source>
        <strain evidence="8 9">AB043B</strain>
    </source>
</reference>
<feature type="transmembrane region" description="Helical" evidence="6">
    <location>
        <begin position="148"/>
        <end position="167"/>
    </location>
</feature>
<keyword evidence="9" id="KW-1185">Reference proteome</keyword>
<evidence type="ECO:0000256" key="3">
    <source>
        <dbReference type="ARBA" id="ARBA00022692"/>
    </source>
</evidence>
<comment type="similarity">
    <text evidence="2">Belongs to the EamA transporter family.</text>
</comment>
<feature type="transmembrane region" description="Helical" evidence="6">
    <location>
        <begin position="38"/>
        <end position="60"/>
    </location>
</feature>
<accession>A0A3A8IHS4</accession>
<dbReference type="SUPFAM" id="SSF103481">
    <property type="entry name" value="Multidrug resistance efflux transporter EmrE"/>
    <property type="match status" value="1"/>
</dbReference>
<dbReference type="GO" id="GO:0016020">
    <property type="term" value="C:membrane"/>
    <property type="evidence" value="ECO:0007669"/>
    <property type="project" value="UniProtKB-SubCell"/>
</dbReference>
<comment type="subcellular location">
    <subcellularLocation>
        <location evidence="1">Membrane</location>
        <topology evidence="1">Multi-pass membrane protein</topology>
    </subcellularLocation>
</comment>
<evidence type="ECO:0000259" key="7">
    <source>
        <dbReference type="Pfam" id="PF00892"/>
    </source>
</evidence>
<feature type="domain" description="EamA" evidence="7">
    <location>
        <begin position="149"/>
        <end position="278"/>
    </location>
</feature>
<keyword evidence="4 6" id="KW-1133">Transmembrane helix</keyword>
<dbReference type="RefSeq" id="WP_120525170.1">
    <property type="nucleotide sequence ID" value="NZ_JABFJV010000154.1"/>
</dbReference>
<protein>
    <submittedName>
        <fullName evidence="8">DMT family transporter</fullName>
    </submittedName>
</protein>
<keyword evidence="5 6" id="KW-0472">Membrane</keyword>
<gene>
    <name evidence="8" type="ORF">HMI49_24105</name>
</gene>
<evidence type="ECO:0000256" key="1">
    <source>
        <dbReference type="ARBA" id="ARBA00004141"/>
    </source>
</evidence>
<name>A0A3A8IHS4_9BACT</name>
<keyword evidence="3 6" id="KW-0812">Transmembrane</keyword>
<dbReference type="EMBL" id="JABFJV010000154">
    <property type="protein sequence ID" value="NOK36292.1"/>
    <property type="molecule type" value="Genomic_DNA"/>
</dbReference>
<feature type="transmembrane region" description="Helical" evidence="6">
    <location>
        <begin position="72"/>
        <end position="92"/>
    </location>
</feature>
<dbReference type="Pfam" id="PF00892">
    <property type="entry name" value="EamA"/>
    <property type="match status" value="1"/>
</dbReference>
<dbReference type="InterPro" id="IPR000620">
    <property type="entry name" value="EamA_dom"/>
</dbReference>
<feature type="transmembrane region" description="Helical" evidence="6">
    <location>
        <begin position="12"/>
        <end position="32"/>
    </location>
</feature>
<evidence type="ECO:0000256" key="4">
    <source>
        <dbReference type="ARBA" id="ARBA00022989"/>
    </source>
</evidence>
<feature type="transmembrane region" description="Helical" evidence="6">
    <location>
        <begin position="123"/>
        <end position="142"/>
    </location>
</feature>
<sequence length="294" mass="30619">MIEVAGRRASTLPPIPAVLIAVVSVQGGAALAKGLFPVLGAAGAAGLRLVLASAMLLAYFRPPLSRYTRAQWAAIVPYGVALGVMNLTYYLAIARIPLGLAVTLEFVGPFVLAVVGSRKALDFLWVLFAATGIVLITPWTAHPGGLDPLGVVLALTAGACWALYILMGGRLSRRVPEGQGVAAGMVVAMLTVLPFMLREGHLERLTPGLFAAGLGVALLSSALPYTLEMRALGQLSSRTFGILMSLEPGVATVVGWLFLREHLTPLQWLAVALVSVASAGATLTAKQLPPPVEA</sequence>
<evidence type="ECO:0000256" key="2">
    <source>
        <dbReference type="ARBA" id="ARBA00007362"/>
    </source>
</evidence>
<dbReference type="InterPro" id="IPR037185">
    <property type="entry name" value="EmrE-like"/>
</dbReference>
<evidence type="ECO:0000256" key="5">
    <source>
        <dbReference type="ARBA" id="ARBA00023136"/>
    </source>
</evidence>
<dbReference type="PANTHER" id="PTHR32322">
    <property type="entry name" value="INNER MEMBRANE TRANSPORTER"/>
    <property type="match status" value="1"/>
</dbReference>
<proteinExistence type="inferred from homology"/>
<organism evidence="8 9">
    <name type="scientific">Corallococcus exercitus</name>
    <dbReference type="NCBI Taxonomy" id="2316736"/>
    <lineage>
        <taxon>Bacteria</taxon>
        <taxon>Pseudomonadati</taxon>
        <taxon>Myxococcota</taxon>
        <taxon>Myxococcia</taxon>
        <taxon>Myxococcales</taxon>
        <taxon>Cystobacterineae</taxon>
        <taxon>Myxococcaceae</taxon>
        <taxon>Corallococcus</taxon>
    </lineage>
</organism>